<feature type="domain" description="FHA" evidence="1">
    <location>
        <begin position="29"/>
        <end position="78"/>
    </location>
</feature>
<protein>
    <submittedName>
        <fullName evidence="3">Uncharacterized protein LOC107072306</fullName>
    </submittedName>
</protein>
<evidence type="ECO:0000313" key="2">
    <source>
        <dbReference type="Proteomes" id="UP000694924"/>
    </source>
</evidence>
<dbReference type="Pfam" id="PF00498">
    <property type="entry name" value="FHA"/>
    <property type="match status" value="1"/>
</dbReference>
<organism evidence="2 3">
    <name type="scientific">Polistes dominula</name>
    <name type="common">European paper wasp</name>
    <name type="synonym">Vespa dominula</name>
    <dbReference type="NCBI Taxonomy" id="743375"/>
    <lineage>
        <taxon>Eukaryota</taxon>
        <taxon>Metazoa</taxon>
        <taxon>Ecdysozoa</taxon>
        <taxon>Arthropoda</taxon>
        <taxon>Hexapoda</taxon>
        <taxon>Insecta</taxon>
        <taxon>Pterygota</taxon>
        <taxon>Neoptera</taxon>
        <taxon>Endopterygota</taxon>
        <taxon>Hymenoptera</taxon>
        <taxon>Apocrita</taxon>
        <taxon>Aculeata</taxon>
        <taxon>Vespoidea</taxon>
        <taxon>Vespidae</taxon>
        <taxon>Polistinae</taxon>
        <taxon>Polistini</taxon>
        <taxon>Polistes</taxon>
    </lineage>
</organism>
<dbReference type="SUPFAM" id="SSF49879">
    <property type="entry name" value="SMAD/FHA domain"/>
    <property type="match status" value="1"/>
</dbReference>
<dbReference type="GeneID" id="107072306"/>
<keyword evidence="2" id="KW-1185">Reference proteome</keyword>
<reference evidence="3" key="1">
    <citation type="submission" date="2025-08" db="UniProtKB">
        <authorList>
            <consortium name="RefSeq"/>
        </authorList>
    </citation>
    <scope>IDENTIFICATION</scope>
    <source>
        <tissue evidence="3">Whole body</tissue>
    </source>
</reference>
<sequence length="385" mass="44222">MSSKTYYNFILERIHSPGLIILDKPGKTYTCGRGKENQILCLSLMVSRKHCSFFRNDNEIYVIDLESSNGVFVNDVKQQARHMVKLNENDIIGIGCPNSNDKSENMFIYKLRFISDNNELAYQSPIKSPKESPYEDIIIENIDESHYSSFKDNVNNKNSLVSSNDILELPKVINKICQIETSNKEFCNGTSKINSYPEIALLNICTENNTIKQNTKHLDANYNSKCQKKNDTNEHKNLSEIKSAPETIKQEDSLKKKTNYLKSVEQNDVLCIDLPISVNMERVQLSHDNKIMSENIPKIRSHETNLVHVNHSYDTNIHTDASKNIKISSRQQDYSETVTKLENVVHDNSKEYNEPIMTKNKLNKLNNKSINIIHTSQARAKIKIF</sequence>
<dbReference type="InterPro" id="IPR008984">
    <property type="entry name" value="SMAD_FHA_dom_sf"/>
</dbReference>
<accession>A0ABM1J563</accession>
<dbReference type="SMART" id="SM00240">
    <property type="entry name" value="FHA"/>
    <property type="match status" value="1"/>
</dbReference>
<dbReference type="PROSITE" id="PS50006">
    <property type="entry name" value="FHA_DOMAIN"/>
    <property type="match status" value="1"/>
</dbReference>
<evidence type="ECO:0000313" key="3">
    <source>
        <dbReference type="RefSeq" id="XP_015187601.1"/>
    </source>
</evidence>
<dbReference type="Gene3D" id="2.60.200.20">
    <property type="match status" value="1"/>
</dbReference>
<dbReference type="RefSeq" id="XP_015187601.1">
    <property type="nucleotide sequence ID" value="XM_015332115.1"/>
</dbReference>
<name>A0ABM1J563_POLDO</name>
<evidence type="ECO:0000259" key="1">
    <source>
        <dbReference type="PROSITE" id="PS50006"/>
    </source>
</evidence>
<proteinExistence type="predicted"/>
<dbReference type="InterPro" id="IPR000253">
    <property type="entry name" value="FHA_dom"/>
</dbReference>
<gene>
    <name evidence="3" type="primary">LOC107072306</name>
</gene>
<dbReference type="Proteomes" id="UP000694924">
    <property type="component" value="Unplaced"/>
</dbReference>
<dbReference type="CDD" id="cd00060">
    <property type="entry name" value="FHA"/>
    <property type="match status" value="1"/>
</dbReference>